<keyword evidence="3 5" id="KW-1133">Transmembrane helix</keyword>
<evidence type="ECO:0000256" key="1">
    <source>
        <dbReference type="ARBA" id="ARBA00004167"/>
    </source>
</evidence>
<organism evidence="6 7">
    <name type="scientific">Lutzomyia longipalpis</name>
    <name type="common">Sand fly</name>
    <dbReference type="NCBI Taxonomy" id="7200"/>
    <lineage>
        <taxon>Eukaryota</taxon>
        <taxon>Metazoa</taxon>
        <taxon>Ecdysozoa</taxon>
        <taxon>Arthropoda</taxon>
        <taxon>Hexapoda</taxon>
        <taxon>Insecta</taxon>
        <taxon>Pterygota</taxon>
        <taxon>Neoptera</taxon>
        <taxon>Endopterygota</taxon>
        <taxon>Diptera</taxon>
        <taxon>Nematocera</taxon>
        <taxon>Psychodoidea</taxon>
        <taxon>Psychodidae</taxon>
        <taxon>Lutzomyia</taxon>
        <taxon>Lutzomyia</taxon>
    </lineage>
</organism>
<sequence length="75" mass="8829">MRRLPKKDLLFDKLHRGVVWTCMGLTLYGTYLLGARVYRYFTVIKPARQQRELEMIQENAQASTQMLDKIPELKG</sequence>
<evidence type="ECO:0000313" key="7">
    <source>
        <dbReference type="Proteomes" id="UP000092461"/>
    </source>
</evidence>
<dbReference type="Pfam" id="PF14880">
    <property type="entry name" value="COX14"/>
    <property type="match status" value="1"/>
</dbReference>
<dbReference type="EnsemblMetazoa" id="LLOJ008873-RA">
    <property type="protein sequence ID" value="LLOJ008873-PA"/>
    <property type="gene ID" value="LLOJ008873"/>
</dbReference>
<comment type="subcellular location">
    <subcellularLocation>
        <location evidence="1">Membrane</location>
        <topology evidence="1">Single-pass membrane protein</topology>
    </subcellularLocation>
</comment>
<evidence type="ECO:0000256" key="2">
    <source>
        <dbReference type="ARBA" id="ARBA00022692"/>
    </source>
</evidence>
<keyword evidence="4 5" id="KW-0472">Membrane</keyword>
<feature type="transmembrane region" description="Helical" evidence="5">
    <location>
        <begin position="18"/>
        <end position="38"/>
    </location>
</feature>
<protein>
    <recommendedName>
        <fullName evidence="8">Cytochrome oxidase c assembly</fullName>
    </recommendedName>
</protein>
<dbReference type="Proteomes" id="UP000092461">
    <property type="component" value="Unassembled WGS sequence"/>
</dbReference>
<dbReference type="InterPro" id="IPR029208">
    <property type="entry name" value="COX14"/>
</dbReference>
<dbReference type="VEuPathDB" id="VectorBase:LLOJ008873"/>
<keyword evidence="2 5" id="KW-0812">Transmembrane</keyword>
<proteinExistence type="predicted"/>
<keyword evidence="7" id="KW-1185">Reference proteome</keyword>
<dbReference type="VEuPathDB" id="VectorBase:LLONM1_004989"/>
<evidence type="ECO:0000256" key="4">
    <source>
        <dbReference type="ARBA" id="ARBA00023136"/>
    </source>
</evidence>
<accession>A0A1B0CV88</accession>
<reference evidence="6" key="1">
    <citation type="submission" date="2020-05" db="UniProtKB">
        <authorList>
            <consortium name="EnsemblMetazoa"/>
        </authorList>
    </citation>
    <scope>IDENTIFICATION</scope>
    <source>
        <strain evidence="6">Jacobina</strain>
    </source>
</reference>
<dbReference type="EMBL" id="AJWK01030266">
    <property type="status" value="NOT_ANNOTATED_CDS"/>
    <property type="molecule type" value="Genomic_DNA"/>
</dbReference>
<name>A0A1B0CV88_LUTLO</name>
<dbReference type="GO" id="GO:0016020">
    <property type="term" value="C:membrane"/>
    <property type="evidence" value="ECO:0007669"/>
    <property type="project" value="UniProtKB-SubCell"/>
</dbReference>
<evidence type="ECO:0000256" key="5">
    <source>
        <dbReference type="SAM" id="Phobius"/>
    </source>
</evidence>
<dbReference type="AlphaFoldDB" id="A0A1B0CV88"/>
<evidence type="ECO:0008006" key="8">
    <source>
        <dbReference type="Google" id="ProtNLM"/>
    </source>
</evidence>
<evidence type="ECO:0000313" key="6">
    <source>
        <dbReference type="EnsemblMetazoa" id="LLOJ008873-PA"/>
    </source>
</evidence>
<evidence type="ECO:0000256" key="3">
    <source>
        <dbReference type="ARBA" id="ARBA00022989"/>
    </source>
</evidence>